<evidence type="ECO:0000313" key="2">
    <source>
        <dbReference type="Proteomes" id="UP000324748"/>
    </source>
</evidence>
<proteinExistence type="predicted"/>
<accession>A0A5B0QEL2</accession>
<protein>
    <submittedName>
        <fullName evidence="1">Uncharacterized protein</fullName>
    </submittedName>
</protein>
<gene>
    <name evidence="1" type="ORF">PGT21_006144</name>
</gene>
<dbReference type="Proteomes" id="UP000324748">
    <property type="component" value="Unassembled WGS sequence"/>
</dbReference>
<evidence type="ECO:0000313" key="1">
    <source>
        <dbReference type="EMBL" id="KAA1111611.1"/>
    </source>
</evidence>
<dbReference type="AlphaFoldDB" id="A0A5B0QEL2"/>
<name>A0A5B0QEL2_PUCGR</name>
<reference evidence="1 2" key="1">
    <citation type="submission" date="2019-05" db="EMBL/GenBank/DDBJ databases">
        <title>Emergence of the Ug99 lineage of the wheat stem rust pathogen through somatic hybridization.</title>
        <authorList>
            <person name="Li F."/>
            <person name="Upadhyaya N.M."/>
            <person name="Sperschneider J."/>
            <person name="Matny O."/>
            <person name="Nguyen-Phuc H."/>
            <person name="Mago R."/>
            <person name="Raley C."/>
            <person name="Miller M.E."/>
            <person name="Silverstein K.A.T."/>
            <person name="Henningsen E."/>
            <person name="Hirsch C.D."/>
            <person name="Visser B."/>
            <person name="Pretorius Z.A."/>
            <person name="Steffenson B.J."/>
            <person name="Schwessinger B."/>
            <person name="Dodds P.N."/>
            <person name="Figueroa M."/>
        </authorList>
    </citation>
    <scope>NUCLEOTIDE SEQUENCE [LARGE SCALE GENOMIC DNA]</scope>
    <source>
        <strain evidence="1">21-0</strain>
    </source>
</reference>
<keyword evidence="2" id="KW-1185">Reference proteome</keyword>
<organism evidence="1 2">
    <name type="scientific">Puccinia graminis f. sp. tritici</name>
    <dbReference type="NCBI Taxonomy" id="56615"/>
    <lineage>
        <taxon>Eukaryota</taxon>
        <taxon>Fungi</taxon>
        <taxon>Dikarya</taxon>
        <taxon>Basidiomycota</taxon>
        <taxon>Pucciniomycotina</taxon>
        <taxon>Pucciniomycetes</taxon>
        <taxon>Pucciniales</taxon>
        <taxon>Pucciniaceae</taxon>
        <taxon>Puccinia</taxon>
    </lineage>
</organism>
<comment type="caution">
    <text evidence="1">The sequence shown here is derived from an EMBL/GenBank/DDBJ whole genome shotgun (WGS) entry which is preliminary data.</text>
</comment>
<sequence>MSYVEPLFTPKAFVSAEPRRVSVSPRLCLGSPACCTHMSAGKAFEKLLNRQPFWVLALLSTYENLSNRQPYFRESIKQIPPEQICYTFRSKRVVFCHDITSTFV</sequence>
<dbReference type="EMBL" id="VSWC01000016">
    <property type="protein sequence ID" value="KAA1111611.1"/>
    <property type="molecule type" value="Genomic_DNA"/>
</dbReference>